<accession>A0A382HGV1</accession>
<dbReference type="EMBL" id="UINC01061021">
    <property type="protein sequence ID" value="SVB86147.1"/>
    <property type="molecule type" value="Genomic_DNA"/>
</dbReference>
<name>A0A382HGV1_9ZZZZ</name>
<dbReference type="AlphaFoldDB" id="A0A382HGV1"/>
<protein>
    <submittedName>
        <fullName evidence="1">Uncharacterized protein</fullName>
    </submittedName>
</protein>
<evidence type="ECO:0000313" key="1">
    <source>
        <dbReference type="EMBL" id="SVB86147.1"/>
    </source>
</evidence>
<gene>
    <name evidence="1" type="ORF">METZ01_LOCUS239001</name>
</gene>
<sequence>MSMKIINGNPTYDNASEYDDAMAEWSQTGFELSCMRSSESPADYKEMMDSHMAQQPAMTEEVFFGYDPADLRPGSTWPSDIEGCEEIPF</sequence>
<organism evidence="1">
    <name type="scientific">marine metagenome</name>
    <dbReference type="NCBI Taxonomy" id="408172"/>
    <lineage>
        <taxon>unclassified sequences</taxon>
        <taxon>metagenomes</taxon>
        <taxon>ecological metagenomes</taxon>
    </lineage>
</organism>
<proteinExistence type="predicted"/>
<reference evidence="1" key="1">
    <citation type="submission" date="2018-05" db="EMBL/GenBank/DDBJ databases">
        <authorList>
            <person name="Lanie J.A."/>
            <person name="Ng W.-L."/>
            <person name="Kazmierczak K.M."/>
            <person name="Andrzejewski T.M."/>
            <person name="Davidsen T.M."/>
            <person name="Wayne K.J."/>
            <person name="Tettelin H."/>
            <person name="Glass J.I."/>
            <person name="Rusch D."/>
            <person name="Podicherti R."/>
            <person name="Tsui H.-C.T."/>
            <person name="Winkler M.E."/>
        </authorList>
    </citation>
    <scope>NUCLEOTIDE SEQUENCE</scope>
</reference>